<dbReference type="KEGG" id="aot:AcetOri_orf02434"/>
<accession>A0A2Z5ZHD0</accession>
<proteinExistence type="predicted"/>
<organism evidence="1 2">
    <name type="scientific">Acetobacter orientalis</name>
    <dbReference type="NCBI Taxonomy" id="146474"/>
    <lineage>
        <taxon>Bacteria</taxon>
        <taxon>Pseudomonadati</taxon>
        <taxon>Pseudomonadota</taxon>
        <taxon>Alphaproteobacteria</taxon>
        <taxon>Acetobacterales</taxon>
        <taxon>Acetobacteraceae</taxon>
        <taxon>Acetobacter</taxon>
    </lineage>
</organism>
<dbReference type="EMBL" id="AP018515">
    <property type="protein sequence ID" value="BBC79963.1"/>
    <property type="molecule type" value="Genomic_DNA"/>
</dbReference>
<protein>
    <submittedName>
        <fullName evidence="1">Ser/threonine protein phosphatase</fullName>
    </submittedName>
</protein>
<dbReference type="AlphaFoldDB" id="A0A2Z5ZHD0"/>
<evidence type="ECO:0000313" key="2">
    <source>
        <dbReference type="Proteomes" id="UP000270034"/>
    </source>
</evidence>
<name>A0A2Z5ZHD0_9PROT</name>
<gene>
    <name evidence="1" type="ORF">AcetOrient_orf02434</name>
</gene>
<sequence length="43" mass="4929">MVKALWPRSLGRAVNSLLPQRTNMLKPISLNAHHAQSTYWIMP</sequence>
<evidence type="ECO:0000313" key="1">
    <source>
        <dbReference type="EMBL" id="BBC79963.1"/>
    </source>
</evidence>
<dbReference type="Proteomes" id="UP000270034">
    <property type="component" value="Chromosome"/>
</dbReference>
<reference evidence="1 2" key="1">
    <citation type="submission" date="2018-02" db="EMBL/GenBank/DDBJ databases">
        <title>Acetobacter orientalis genome.</title>
        <authorList>
            <person name="Nakashima N."/>
            <person name="Tamura T."/>
        </authorList>
    </citation>
    <scope>NUCLEOTIDE SEQUENCE [LARGE SCALE GENOMIC DNA]</scope>
    <source>
        <strain evidence="1 2">FAN1</strain>
    </source>
</reference>